<evidence type="ECO:0000256" key="1">
    <source>
        <dbReference type="SAM" id="Phobius"/>
    </source>
</evidence>
<evidence type="ECO:0000313" key="3">
    <source>
        <dbReference type="EMBL" id="MBK1631756.1"/>
    </source>
</evidence>
<evidence type="ECO:0000313" key="4">
    <source>
        <dbReference type="Proteomes" id="UP000748752"/>
    </source>
</evidence>
<evidence type="ECO:0000259" key="2">
    <source>
        <dbReference type="Pfam" id="PF02698"/>
    </source>
</evidence>
<dbReference type="InterPro" id="IPR051599">
    <property type="entry name" value="Cell_Envelope_Assoc"/>
</dbReference>
<dbReference type="PANTHER" id="PTHR30336:SF20">
    <property type="entry name" value="DUF218 DOMAIN-CONTAINING PROTEIN"/>
    <property type="match status" value="1"/>
</dbReference>
<protein>
    <recommendedName>
        <fullName evidence="2">DUF218 domain-containing protein</fullName>
    </recommendedName>
</protein>
<dbReference type="RefSeq" id="WP_200238484.1">
    <property type="nucleotide sequence ID" value="NZ_NRRV01000031.1"/>
</dbReference>
<accession>A0ABS1CIL2</accession>
<dbReference type="CDD" id="cd06259">
    <property type="entry name" value="YdcF-like"/>
    <property type="match status" value="1"/>
</dbReference>
<proteinExistence type="predicted"/>
<organism evidence="3 4">
    <name type="scientific">Thiohalocapsa halophila</name>
    <dbReference type="NCBI Taxonomy" id="69359"/>
    <lineage>
        <taxon>Bacteria</taxon>
        <taxon>Pseudomonadati</taxon>
        <taxon>Pseudomonadota</taxon>
        <taxon>Gammaproteobacteria</taxon>
        <taxon>Chromatiales</taxon>
        <taxon>Chromatiaceae</taxon>
        <taxon>Thiohalocapsa</taxon>
    </lineage>
</organism>
<dbReference type="Proteomes" id="UP000748752">
    <property type="component" value="Unassembled WGS sequence"/>
</dbReference>
<keyword evidence="1" id="KW-0812">Transmembrane</keyword>
<feature type="transmembrane region" description="Helical" evidence="1">
    <location>
        <begin position="24"/>
        <end position="45"/>
    </location>
</feature>
<gene>
    <name evidence="3" type="ORF">CKO31_13620</name>
</gene>
<dbReference type="InterPro" id="IPR014729">
    <property type="entry name" value="Rossmann-like_a/b/a_fold"/>
</dbReference>
<keyword evidence="1" id="KW-0472">Membrane</keyword>
<dbReference type="EMBL" id="NRRV01000031">
    <property type="protein sequence ID" value="MBK1631756.1"/>
    <property type="molecule type" value="Genomic_DNA"/>
</dbReference>
<dbReference type="PANTHER" id="PTHR30336">
    <property type="entry name" value="INNER MEMBRANE PROTEIN, PROBABLE PERMEASE"/>
    <property type="match status" value="1"/>
</dbReference>
<sequence length="235" mass="25667">MHAFRQGRAQAQRKPRRRGGRSRLLLLAALLLGADLLAVGLYLGWAGMSLPPSVPATTHSVGVVFFDGFGAREGLGPVSLARVEHAAALARTGLVERLVCVGGSRPQRPEPGAALMAAALARRGVPSARIRHDTASFDTRTNWQSALALMPAGAAEQALLISSPLHLLRIRFITAGTGTPAPTASIGAELRRRGPAIWLDIHREWLAWAAMTLLPADWHRRWIKRWRAFWDRPKR</sequence>
<reference evidence="3 4" key="1">
    <citation type="journal article" date="2020" name="Microorganisms">
        <title>Osmotic Adaptation and Compatible Solute Biosynthesis of Phototrophic Bacteria as Revealed from Genome Analyses.</title>
        <authorList>
            <person name="Imhoff J.F."/>
            <person name="Rahn T."/>
            <person name="Kunzel S."/>
            <person name="Keller A."/>
            <person name="Neulinger S.C."/>
        </authorList>
    </citation>
    <scope>NUCLEOTIDE SEQUENCE [LARGE SCALE GENOMIC DNA]</scope>
    <source>
        <strain evidence="3 4">DSM 6210</strain>
    </source>
</reference>
<name>A0ABS1CIL2_9GAMM</name>
<dbReference type="Gene3D" id="3.40.50.620">
    <property type="entry name" value="HUPs"/>
    <property type="match status" value="1"/>
</dbReference>
<dbReference type="Pfam" id="PF02698">
    <property type="entry name" value="DUF218"/>
    <property type="match status" value="1"/>
</dbReference>
<feature type="domain" description="DUF218" evidence="2">
    <location>
        <begin position="75"/>
        <end position="206"/>
    </location>
</feature>
<keyword evidence="4" id="KW-1185">Reference proteome</keyword>
<dbReference type="InterPro" id="IPR003848">
    <property type="entry name" value="DUF218"/>
</dbReference>
<comment type="caution">
    <text evidence="3">The sequence shown here is derived from an EMBL/GenBank/DDBJ whole genome shotgun (WGS) entry which is preliminary data.</text>
</comment>
<keyword evidence="1" id="KW-1133">Transmembrane helix</keyword>